<dbReference type="AlphaFoldDB" id="A0A941D808"/>
<evidence type="ECO:0000313" key="7">
    <source>
        <dbReference type="EMBL" id="MBR7743296.1"/>
    </source>
</evidence>
<dbReference type="Pfam" id="PF00578">
    <property type="entry name" value="AhpC-TSA"/>
    <property type="match status" value="1"/>
</dbReference>
<comment type="subcellular location">
    <subcellularLocation>
        <location evidence="1">Cell envelope</location>
    </subcellularLocation>
</comment>
<keyword evidence="4" id="KW-1015">Disulfide bond</keyword>
<dbReference type="InterPro" id="IPR013766">
    <property type="entry name" value="Thioredoxin_domain"/>
</dbReference>
<reference evidence="7" key="1">
    <citation type="submission" date="2021-04" db="EMBL/GenBank/DDBJ databases">
        <title>Phycicoccus avicenniae sp. nov., a novel endophytic actinomycetes isolated from branch of Avicennia mariana.</title>
        <authorList>
            <person name="Tuo L."/>
        </authorList>
    </citation>
    <scope>NUCLEOTIDE SEQUENCE</scope>
    <source>
        <strain evidence="7">BSK3Z-2</strain>
    </source>
</reference>
<gene>
    <name evidence="7" type="ORF">KC207_08340</name>
</gene>
<accession>A0A941D808</accession>
<dbReference type="InterPro" id="IPR036249">
    <property type="entry name" value="Thioredoxin-like_sf"/>
</dbReference>
<dbReference type="EMBL" id="JAGSNF010000009">
    <property type="protein sequence ID" value="MBR7743296.1"/>
    <property type="molecule type" value="Genomic_DNA"/>
</dbReference>
<keyword evidence="3" id="KW-0812">Transmembrane</keyword>
<dbReference type="GO" id="GO:0016491">
    <property type="term" value="F:oxidoreductase activity"/>
    <property type="evidence" value="ECO:0007669"/>
    <property type="project" value="InterPro"/>
</dbReference>
<feature type="domain" description="Thioredoxin" evidence="6">
    <location>
        <begin position="70"/>
        <end position="214"/>
    </location>
</feature>
<dbReference type="GO" id="GO:0016209">
    <property type="term" value="F:antioxidant activity"/>
    <property type="evidence" value="ECO:0007669"/>
    <property type="project" value="InterPro"/>
</dbReference>
<dbReference type="CDD" id="cd02966">
    <property type="entry name" value="TlpA_like_family"/>
    <property type="match status" value="1"/>
</dbReference>
<evidence type="ECO:0000259" key="6">
    <source>
        <dbReference type="PROSITE" id="PS51352"/>
    </source>
</evidence>
<keyword evidence="5" id="KW-0676">Redox-active center</keyword>
<dbReference type="PANTHER" id="PTHR42852:SF6">
    <property type="entry name" value="THIOL:DISULFIDE INTERCHANGE PROTEIN DSBE"/>
    <property type="match status" value="1"/>
</dbReference>
<evidence type="ECO:0000256" key="2">
    <source>
        <dbReference type="ARBA" id="ARBA00022748"/>
    </source>
</evidence>
<dbReference type="InterPro" id="IPR017937">
    <property type="entry name" value="Thioredoxin_CS"/>
</dbReference>
<dbReference type="InterPro" id="IPR050553">
    <property type="entry name" value="Thioredoxin_ResA/DsbE_sf"/>
</dbReference>
<dbReference type="GO" id="GO:0030313">
    <property type="term" value="C:cell envelope"/>
    <property type="evidence" value="ECO:0007669"/>
    <property type="project" value="UniProtKB-SubCell"/>
</dbReference>
<evidence type="ECO:0000256" key="5">
    <source>
        <dbReference type="ARBA" id="ARBA00023284"/>
    </source>
</evidence>
<keyword evidence="8" id="KW-1185">Reference proteome</keyword>
<proteinExistence type="predicted"/>
<evidence type="ECO:0000256" key="4">
    <source>
        <dbReference type="ARBA" id="ARBA00023157"/>
    </source>
</evidence>
<name>A0A941D808_9MICO</name>
<dbReference type="PROSITE" id="PS51352">
    <property type="entry name" value="THIOREDOXIN_2"/>
    <property type="match status" value="1"/>
</dbReference>
<evidence type="ECO:0000256" key="1">
    <source>
        <dbReference type="ARBA" id="ARBA00004196"/>
    </source>
</evidence>
<dbReference type="PANTHER" id="PTHR42852">
    <property type="entry name" value="THIOL:DISULFIDE INTERCHANGE PROTEIN DSBE"/>
    <property type="match status" value="1"/>
</dbReference>
<dbReference type="Proteomes" id="UP000677016">
    <property type="component" value="Unassembled WGS sequence"/>
</dbReference>
<protein>
    <submittedName>
        <fullName evidence="7">TlpA family protein disulfide reductase</fullName>
    </submittedName>
</protein>
<evidence type="ECO:0000313" key="8">
    <source>
        <dbReference type="Proteomes" id="UP000677016"/>
    </source>
</evidence>
<comment type="caution">
    <text evidence="7">The sequence shown here is derived from an EMBL/GenBank/DDBJ whole genome shotgun (WGS) entry which is preliminary data.</text>
</comment>
<sequence length="216" mass="22227">MRAGGRAAAAGPQGGGGVSARLSRRTLVGAVGLLALGAAGCSEDPNSVAAQARAGDQKGYVSGDGAVEQIAVADRAEPVTMTGELLDGTAWDIEQTRGRVLVLNVWGSWCAPCVAEAPDLQAAWEQVQESGDPVDFMGIDFREEPERGAAFARKAGLTYPSLSDESGVLILQLQGKAPTVPTTLVLDRQGRIASRVNGPVDTSTLTGLVEDVVAEA</sequence>
<keyword evidence="3" id="KW-0735">Signal-anchor</keyword>
<dbReference type="PROSITE" id="PS00194">
    <property type="entry name" value="THIOREDOXIN_1"/>
    <property type="match status" value="1"/>
</dbReference>
<keyword evidence="2" id="KW-0201">Cytochrome c-type biogenesis</keyword>
<dbReference type="InterPro" id="IPR000866">
    <property type="entry name" value="AhpC/TSA"/>
</dbReference>
<evidence type="ECO:0000256" key="3">
    <source>
        <dbReference type="ARBA" id="ARBA00022968"/>
    </source>
</evidence>
<dbReference type="SUPFAM" id="SSF52833">
    <property type="entry name" value="Thioredoxin-like"/>
    <property type="match status" value="1"/>
</dbReference>
<dbReference type="GO" id="GO:0017004">
    <property type="term" value="P:cytochrome complex assembly"/>
    <property type="evidence" value="ECO:0007669"/>
    <property type="project" value="UniProtKB-KW"/>
</dbReference>
<organism evidence="7 8">
    <name type="scientific">Phycicoccus avicenniae</name>
    <dbReference type="NCBI Taxonomy" id="2828860"/>
    <lineage>
        <taxon>Bacteria</taxon>
        <taxon>Bacillati</taxon>
        <taxon>Actinomycetota</taxon>
        <taxon>Actinomycetes</taxon>
        <taxon>Micrococcales</taxon>
        <taxon>Intrasporangiaceae</taxon>
        <taxon>Phycicoccus</taxon>
    </lineage>
</organism>
<dbReference type="Gene3D" id="3.40.30.10">
    <property type="entry name" value="Glutaredoxin"/>
    <property type="match status" value="1"/>
</dbReference>